<reference evidence="1 2" key="1">
    <citation type="submission" date="2020-10" db="EMBL/GenBank/DDBJ databases">
        <title>Sequencing the genomes of 1000 actinobacteria strains.</title>
        <authorList>
            <person name="Klenk H.-P."/>
        </authorList>
    </citation>
    <scope>NUCLEOTIDE SEQUENCE [LARGE SCALE GENOMIC DNA]</scope>
    <source>
        <strain evidence="1 2">DSM 41803</strain>
    </source>
</reference>
<comment type="caution">
    <text evidence="1">The sequence shown here is derived from an EMBL/GenBank/DDBJ whole genome shotgun (WGS) entry which is preliminary data.</text>
</comment>
<dbReference type="EMBL" id="JADBGF010000001">
    <property type="protein sequence ID" value="MBE1602680.1"/>
    <property type="molecule type" value="Genomic_DNA"/>
</dbReference>
<evidence type="ECO:0000313" key="2">
    <source>
        <dbReference type="Proteomes" id="UP000629287"/>
    </source>
</evidence>
<proteinExistence type="predicted"/>
<protein>
    <submittedName>
        <fullName evidence="1">Uncharacterized protein</fullName>
    </submittedName>
</protein>
<sequence>MRPLGVEGRRRLVQRCQTRPIAHVANPNGAPAWLIEQSDSWRREHEWSGQRITHEPVSIGL</sequence>
<gene>
    <name evidence="1" type="ORF">H4687_008809</name>
</gene>
<evidence type="ECO:0000313" key="1">
    <source>
        <dbReference type="EMBL" id="MBE1602680.1"/>
    </source>
</evidence>
<accession>A0A8I0PD25</accession>
<organism evidence="1 2">
    <name type="scientific">Streptomyces stelliscabiei</name>
    <dbReference type="NCBI Taxonomy" id="146820"/>
    <lineage>
        <taxon>Bacteria</taxon>
        <taxon>Bacillati</taxon>
        <taxon>Actinomycetota</taxon>
        <taxon>Actinomycetes</taxon>
        <taxon>Kitasatosporales</taxon>
        <taxon>Streptomycetaceae</taxon>
        <taxon>Streptomyces</taxon>
    </lineage>
</organism>
<name>A0A8I0PD25_9ACTN</name>
<dbReference type="Proteomes" id="UP000629287">
    <property type="component" value="Unassembled WGS sequence"/>
</dbReference>
<keyword evidence="2" id="KW-1185">Reference proteome</keyword>
<dbReference type="AlphaFoldDB" id="A0A8I0PD25"/>